<evidence type="ECO:0000256" key="3">
    <source>
        <dbReference type="ARBA" id="ARBA00022679"/>
    </source>
</evidence>
<organism evidence="8 9">
    <name type="scientific">Candidatus Moanibacter tarae</name>
    <dbReference type="NCBI Taxonomy" id="2200854"/>
    <lineage>
        <taxon>Bacteria</taxon>
        <taxon>Pseudomonadati</taxon>
        <taxon>Verrucomicrobiota</taxon>
        <taxon>Opitutia</taxon>
        <taxon>Puniceicoccales</taxon>
        <taxon>Puniceicoccales incertae sedis</taxon>
        <taxon>Candidatus Moanibacter</taxon>
    </lineage>
</organism>
<feature type="domain" description="Pyridoxamine kinase/Phosphomethylpyrimidine kinase" evidence="7">
    <location>
        <begin position="28"/>
        <end position="266"/>
    </location>
</feature>
<dbReference type="InterPro" id="IPR004399">
    <property type="entry name" value="HMP/HMP-P_kinase_dom"/>
</dbReference>
<sequence length="282" mass="29829">MQKRSFESLKHRPTSSEVPVVLTIAGSDSGGGAGIQADLSTFAALRVFGTCALTCVTAQNPTGVKMVKEIEAEMIEAQLTQVSDYFAIKALKTGMLFSEKIIDIVARFISDRPSIPAVIDPVMVASSGAVLLETNAIDALKNLILPKAAVITPNLDEAKVLLGVRPSDTCQMKRAAKTIFKEYGTAVLIKGGHLDTKTLTDVFFDGQNGMIVLTSKRNPTIDTHGSGCTLAAAITGFLAKGFTIADAVLSGHAYLKSSIAAPLRVDGRDYLNRISIANNANS</sequence>
<dbReference type="InterPro" id="IPR013749">
    <property type="entry name" value="PM/HMP-P_kinase-1"/>
</dbReference>
<dbReference type="FunFam" id="3.40.1190.20:FF:000003">
    <property type="entry name" value="Phosphomethylpyrimidine kinase ThiD"/>
    <property type="match status" value="1"/>
</dbReference>
<dbReference type="PANTHER" id="PTHR20858">
    <property type="entry name" value="PHOSPHOMETHYLPYRIMIDINE KINASE"/>
    <property type="match status" value="1"/>
</dbReference>
<gene>
    <name evidence="8" type="primary">thiD</name>
    <name evidence="8" type="ORF">DF168_02238</name>
</gene>
<protein>
    <recommendedName>
        <fullName evidence="2">hydroxymethylpyrimidine kinase</fullName>
        <ecNumber evidence="2">2.7.1.49</ecNumber>
    </recommendedName>
</protein>
<dbReference type="AlphaFoldDB" id="A0A2Z4AF67"/>
<accession>A0A2Z4AF67</accession>
<dbReference type="EMBL" id="CP029803">
    <property type="protein sequence ID" value="AWT61013.1"/>
    <property type="molecule type" value="Genomic_DNA"/>
</dbReference>
<dbReference type="Pfam" id="PF08543">
    <property type="entry name" value="Phos_pyr_kin"/>
    <property type="match status" value="1"/>
</dbReference>
<dbReference type="GO" id="GO:0005829">
    <property type="term" value="C:cytosol"/>
    <property type="evidence" value="ECO:0007669"/>
    <property type="project" value="TreeGrafter"/>
</dbReference>
<proteinExistence type="predicted"/>
<dbReference type="Gene3D" id="3.40.1190.20">
    <property type="match status" value="1"/>
</dbReference>
<dbReference type="SUPFAM" id="SSF53613">
    <property type="entry name" value="Ribokinase-like"/>
    <property type="match status" value="1"/>
</dbReference>
<evidence type="ECO:0000256" key="1">
    <source>
        <dbReference type="ARBA" id="ARBA00004948"/>
    </source>
</evidence>
<name>A0A2Z4AF67_9BACT</name>
<evidence type="ECO:0000256" key="5">
    <source>
        <dbReference type="ARBA" id="ARBA00022777"/>
    </source>
</evidence>
<evidence type="ECO:0000256" key="2">
    <source>
        <dbReference type="ARBA" id="ARBA00012135"/>
    </source>
</evidence>
<dbReference type="PANTHER" id="PTHR20858:SF17">
    <property type="entry name" value="HYDROXYMETHYLPYRIMIDINE_PHOSPHOMETHYLPYRIMIDINE KINASE THI20-RELATED"/>
    <property type="match status" value="1"/>
</dbReference>
<dbReference type="GO" id="GO:0008972">
    <property type="term" value="F:phosphomethylpyrimidine kinase activity"/>
    <property type="evidence" value="ECO:0007669"/>
    <property type="project" value="InterPro"/>
</dbReference>
<evidence type="ECO:0000259" key="7">
    <source>
        <dbReference type="Pfam" id="PF08543"/>
    </source>
</evidence>
<dbReference type="KEGG" id="mtar:DF168_02238"/>
<keyword evidence="4" id="KW-0547">Nucleotide-binding</keyword>
<dbReference type="InterPro" id="IPR029056">
    <property type="entry name" value="Ribokinase-like"/>
</dbReference>
<dbReference type="EC" id="2.7.1.49" evidence="2"/>
<evidence type="ECO:0000313" key="9">
    <source>
        <dbReference type="Proteomes" id="UP000247465"/>
    </source>
</evidence>
<keyword evidence="6" id="KW-0067">ATP-binding</keyword>
<keyword evidence="3 8" id="KW-0808">Transferase</keyword>
<dbReference type="GO" id="GO:0009228">
    <property type="term" value="P:thiamine biosynthetic process"/>
    <property type="evidence" value="ECO:0007669"/>
    <property type="project" value="InterPro"/>
</dbReference>
<evidence type="ECO:0000256" key="4">
    <source>
        <dbReference type="ARBA" id="ARBA00022741"/>
    </source>
</evidence>
<dbReference type="CDD" id="cd01169">
    <property type="entry name" value="HMPP_kinase"/>
    <property type="match status" value="1"/>
</dbReference>
<evidence type="ECO:0000313" key="8">
    <source>
        <dbReference type="EMBL" id="AWT61013.1"/>
    </source>
</evidence>
<comment type="pathway">
    <text evidence="1">Cofactor biosynthesis; thiamine diphosphate biosynthesis.</text>
</comment>
<dbReference type="NCBIfam" id="TIGR00097">
    <property type="entry name" value="HMP-P_kinase"/>
    <property type="match status" value="1"/>
</dbReference>
<reference evidence="8 9" key="1">
    <citation type="submission" date="2018-06" db="EMBL/GenBank/DDBJ databases">
        <title>Draft Genome Sequence of a Novel Marine Bacterium Related to the Verrucomicrobia.</title>
        <authorList>
            <person name="Vosseberg J."/>
            <person name="Martijn J."/>
            <person name="Ettema T.J.G."/>
        </authorList>
    </citation>
    <scope>NUCLEOTIDE SEQUENCE [LARGE SCALE GENOMIC DNA]</scope>
    <source>
        <strain evidence="8">TARA_B100001123</strain>
    </source>
</reference>
<dbReference type="Proteomes" id="UP000247465">
    <property type="component" value="Chromosome"/>
</dbReference>
<evidence type="ECO:0000256" key="6">
    <source>
        <dbReference type="ARBA" id="ARBA00022840"/>
    </source>
</evidence>
<dbReference type="GO" id="GO:0008902">
    <property type="term" value="F:hydroxymethylpyrimidine kinase activity"/>
    <property type="evidence" value="ECO:0007669"/>
    <property type="project" value="UniProtKB-EC"/>
</dbReference>
<keyword evidence="5 8" id="KW-0418">Kinase</keyword>
<dbReference type="GO" id="GO:0005524">
    <property type="term" value="F:ATP binding"/>
    <property type="evidence" value="ECO:0007669"/>
    <property type="project" value="UniProtKB-KW"/>
</dbReference>